<evidence type="ECO:0008006" key="3">
    <source>
        <dbReference type="Google" id="ProtNLM"/>
    </source>
</evidence>
<proteinExistence type="predicted"/>
<reference evidence="1" key="1">
    <citation type="submission" date="2021-02" db="EMBL/GenBank/DDBJ databases">
        <authorList>
            <person name="Nowell W R."/>
        </authorList>
    </citation>
    <scope>NUCLEOTIDE SEQUENCE</scope>
</reference>
<name>A0A8S2UH47_9BILA</name>
<dbReference type="AlphaFoldDB" id="A0A8S2UH47"/>
<evidence type="ECO:0000313" key="1">
    <source>
        <dbReference type="EMBL" id="CAF4314843.1"/>
    </source>
</evidence>
<gene>
    <name evidence="1" type="ORF">TMI583_LOCUS39264</name>
</gene>
<dbReference type="Proteomes" id="UP000682733">
    <property type="component" value="Unassembled WGS sequence"/>
</dbReference>
<protein>
    <recommendedName>
        <fullName evidence="3">OTU domain-containing protein</fullName>
    </recommendedName>
</protein>
<organism evidence="1 2">
    <name type="scientific">Didymodactylos carnosus</name>
    <dbReference type="NCBI Taxonomy" id="1234261"/>
    <lineage>
        <taxon>Eukaryota</taxon>
        <taxon>Metazoa</taxon>
        <taxon>Spiralia</taxon>
        <taxon>Gnathifera</taxon>
        <taxon>Rotifera</taxon>
        <taxon>Eurotatoria</taxon>
        <taxon>Bdelloidea</taxon>
        <taxon>Philodinida</taxon>
        <taxon>Philodinidae</taxon>
        <taxon>Didymodactylos</taxon>
    </lineage>
</organism>
<evidence type="ECO:0000313" key="2">
    <source>
        <dbReference type="Proteomes" id="UP000682733"/>
    </source>
</evidence>
<comment type="caution">
    <text evidence="1">The sequence shown here is derived from an EMBL/GenBank/DDBJ whole genome shotgun (WGS) entry which is preliminary data.</text>
</comment>
<accession>A0A8S2UH47</accession>
<sequence length="107" mass="12290">MVLLITDPDGNCLYNAVKVLMPNFETHTAEEDTVRTVNYGMWVPNHFVPLVYYYDTKSSFTSKRHPTLSKTNKLSSYVQARESKVKVCEMPAKRSRLQIDIFSGVIK</sequence>
<dbReference type="EMBL" id="CAJOBA010059318">
    <property type="protein sequence ID" value="CAF4314843.1"/>
    <property type="molecule type" value="Genomic_DNA"/>
</dbReference>
<feature type="non-terminal residue" evidence="1">
    <location>
        <position position="1"/>
    </location>
</feature>